<keyword evidence="14" id="KW-1185">Reference proteome</keyword>
<feature type="domain" description="C2H2-type" evidence="13">
    <location>
        <begin position="529"/>
        <end position="556"/>
    </location>
</feature>
<dbReference type="OrthoDB" id="40579at2759"/>
<dbReference type="GO" id="GO:0001228">
    <property type="term" value="F:DNA-binding transcription activator activity, RNA polymerase II-specific"/>
    <property type="evidence" value="ECO:0007669"/>
    <property type="project" value="TreeGrafter"/>
</dbReference>
<dbReference type="InParanoid" id="A0A1S3IGA4"/>
<evidence type="ECO:0000256" key="2">
    <source>
        <dbReference type="ARBA" id="ARBA00006991"/>
    </source>
</evidence>
<evidence type="ECO:0000256" key="12">
    <source>
        <dbReference type="SAM" id="MobiDB-lite"/>
    </source>
</evidence>
<feature type="domain" description="C2H2-type" evidence="13">
    <location>
        <begin position="670"/>
        <end position="697"/>
    </location>
</feature>
<evidence type="ECO:0000259" key="13">
    <source>
        <dbReference type="PROSITE" id="PS50157"/>
    </source>
</evidence>
<evidence type="ECO:0000256" key="3">
    <source>
        <dbReference type="ARBA" id="ARBA00022723"/>
    </source>
</evidence>
<dbReference type="InterPro" id="IPR036236">
    <property type="entry name" value="Znf_C2H2_sf"/>
</dbReference>
<feature type="domain" description="C2H2-type" evidence="13">
    <location>
        <begin position="726"/>
        <end position="753"/>
    </location>
</feature>
<evidence type="ECO:0000256" key="8">
    <source>
        <dbReference type="ARBA" id="ARBA00023125"/>
    </source>
</evidence>
<dbReference type="AlphaFoldDB" id="A0A1S3IGA4"/>
<dbReference type="KEGG" id="lak:106163970"/>
<keyword evidence="3" id="KW-0479">Metal-binding</keyword>
<feature type="domain" description="C2H2-type" evidence="13">
    <location>
        <begin position="361"/>
        <end position="388"/>
    </location>
</feature>
<proteinExistence type="inferred from homology"/>
<keyword evidence="4" id="KW-0677">Repeat</keyword>
<accession>A0A1S3IGA4</accession>
<evidence type="ECO:0000256" key="7">
    <source>
        <dbReference type="ARBA" id="ARBA00023015"/>
    </source>
</evidence>
<keyword evidence="10" id="KW-0539">Nucleus</keyword>
<dbReference type="SMART" id="SM00355">
    <property type="entry name" value="ZnF_C2H2"/>
    <property type="match status" value="17"/>
</dbReference>
<keyword evidence="5 11" id="KW-0863">Zinc-finger</keyword>
<feature type="compositionally biased region" description="Basic and acidic residues" evidence="12">
    <location>
        <begin position="250"/>
        <end position="259"/>
    </location>
</feature>
<keyword evidence="7" id="KW-0805">Transcription regulation</keyword>
<evidence type="ECO:0000256" key="9">
    <source>
        <dbReference type="ARBA" id="ARBA00023163"/>
    </source>
</evidence>
<feature type="region of interest" description="Disordered" evidence="12">
    <location>
        <begin position="232"/>
        <end position="321"/>
    </location>
</feature>
<dbReference type="Proteomes" id="UP000085678">
    <property type="component" value="Unplaced"/>
</dbReference>
<dbReference type="FunFam" id="3.30.160.60:FF:000446">
    <property type="entry name" value="Zinc finger protein"/>
    <property type="match status" value="1"/>
</dbReference>
<feature type="domain" description="C2H2-type" evidence="13">
    <location>
        <begin position="417"/>
        <end position="440"/>
    </location>
</feature>
<sequence>MEDRASIQERMGLQFLLGKAVVAALKNISFTSHAHITGTLTVDIDRDVTVVKVDESLTSQHNQTALSNGENGIDLVIGQHGNADTLLKPINEYRVHNTTQEGSLFISSDQHLFQTEFPIAMESTNMPCKQVEKTERNNLIDELDVNIENEHNGIVGFSDINFTATKKSSRLSNLQSASLTETVDSDNSEPSGLTDTKTLVQENKDEFIQQLISYAKESGISKTVEKLIQHVETAGSGSRKEQGDTGVKQEVNESDHDVYSPEEVTDEGSEEEWKLSDERQIGKRKRGRPPKSRKSKKKIKPKQVKPPKTRAAPAQQTVPQEHRVVDGMKAGKFHCAHCDYTTDHSGHYRDHLNRHKGLKPHQCKQCDKSFLRPDDLKRHEKRHAETSEYTCTDCDEIFKKRVEFKRHIREQHPGRSYNCDLCRRIFVCHDDLQKHMEEVHNHICSICGESFSKMAELKKHRVKLHAEDVLKCHLCGRTCPNRSALYKHILRHNKDKKFVCEECGKAFTSQSTLYHHRRGLHSSEDNKPFHCKLCLKKFNFSNSLKLHMLRHKGERPYKCELCVKTYLTSCHLKNHIQAVHTNEKKYQCSTCGKSFPYENSLKLHMMLHQEERPFKCGICDRGFVSKSALKVHEGTHEIKNVECEICGKFFKSDHLLRAHRRRHTEDSSRFMCDICGRTFMYKSNLEAHSLTHEEGRQFICNVCGKSFKTQATLYSHALVHKTETPYSCSTCGKGFKSKDRVAAHEKRHSGLKPHVCEICRRGFPDKGGLTKHRKTVHTDFKRFMCQICGKSCSRADNLRVHMKIHGEENMTKITTLPIPDENPDLSHFVSQGESLIRVAFGGTASHQLDQNASSGDAMVTHEAMTTHETINTRDLIPATDIDNTRGMDPSMDQQQSMVKSQEQPGTVQVSSASSGMHSQQEFINAATGMLYMQAFGVPFGNYSGFQ</sequence>
<feature type="compositionally biased region" description="Polar residues" evidence="12">
    <location>
        <begin position="188"/>
        <end position="197"/>
    </location>
</feature>
<evidence type="ECO:0000256" key="6">
    <source>
        <dbReference type="ARBA" id="ARBA00022833"/>
    </source>
</evidence>
<evidence type="ECO:0000313" key="15">
    <source>
        <dbReference type="RefSeq" id="XP_013397168.1"/>
    </source>
</evidence>
<comment type="subcellular location">
    <subcellularLocation>
        <location evidence="1">Nucleus</location>
    </subcellularLocation>
</comment>
<feature type="domain" description="C2H2-type" evidence="13">
    <location>
        <begin position="442"/>
        <end position="470"/>
    </location>
</feature>
<feature type="compositionally biased region" description="Polar residues" evidence="12">
    <location>
        <begin position="891"/>
        <end position="916"/>
    </location>
</feature>
<dbReference type="FunFam" id="3.30.160.60:FF:000761">
    <property type="entry name" value="Zinc finger protein 449"/>
    <property type="match status" value="1"/>
</dbReference>
<feature type="compositionally biased region" description="Basic residues" evidence="12">
    <location>
        <begin position="282"/>
        <end position="308"/>
    </location>
</feature>
<dbReference type="RefSeq" id="XP_013397168.1">
    <property type="nucleotide sequence ID" value="XM_013541714.2"/>
</dbReference>
<evidence type="ECO:0000256" key="4">
    <source>
        <dbReference type="ARBA" id="ARBA00022737"/>
    </source>
</evidence>
<evidence type="ECO:0000313" key="14">
    <source>
        <dbReference type="Proteomes" id="UP000085678"/>
    </source>
</evidence>
<dbReference type="PROSITE" id="PS00028">
    <property type="entry name" value="ZINC_FINGER_C2H2_1"/>
    <property type="match status" value="15"/>
</dbReference>
<feature type="compositionally biased region" description="Polar residues" evidence="12">
    <location>
        <begin position="171"/>
        <end position="182"/>
    </location>
</feature>
<dbReference type="GO" id="GO:0008270">
    <property type="term" value="F:zinc ion binding"/>
    <property type="evidence" value="ECO:0007669"/>
    <property type="project" value="UniProtKB-KW"/>
</dbReference>
<keyword evidence="8" id="KW-0238">DNA-binding</keyword>
<gene>
    <name evidence="15" type="primary">LOC106163970</name>
</gene>
<feature type="region of interest" description="Disordered" evidence="12">
    <location>
        <begin position="884"/>
        <end position="916"/>
    </location>
</feature>
<feature type="domain" description="C2H2-type" evidence="13">
    <location>
        <begin position="754"/>
        <end position="782"/>
    </location>
</feature>
<keyword evidence="9" id="KW-0804">Transcription</keyword>
<protein>
    <submittedName>
        <fullName evidence="15">Zinc finger protein 665</fullName>
    </submittedName>
</protein>
<dbReference type="SUPFAM" id="SSF57667">
    <property type="entry name" value="beta-beta-alpha zinc fingers"/>
    <property type="match status" value="9"/>
</dbReference>
<feature type="domain" description="C2H2-type" evidence="13">
    <location>
        <begin position="333"/>
        <end position="360"/>
    </location>
</feature>
<evidence type="ECO:0000256" key="1">
    <source>
        <dbReference type="ARBA" id="ARBA00004123"/>
    </source>
</evidence>
<feature type="domain" description="C2H2-type" evidence="13">
    <location>
        <begin position="783"/>
        <end position="810"/>
    </location>
</feature>
<feature type="domain" description="C2H2-type" evidence="13">
    <location>
        <begin position="614"/>
        <end position="636"/>
    </location>
</feature>
<evidence type="ECO:0000256" key="5">
    <source>
        <dbReference type="ARBA" id="ARBA00022771"/>
    </source>
</evidence>
<feature type="domain" description="C2H2-type" evidence="13">
    <location>
        <begin position="641"/>
        <end position="668"/>
    </location>
</feature>
<comment type="similarity">
    <text evidence="2">Belongs to the krueppel C2H2-type zinc-finger protein family.</text>
</comment>
<reference evidence="15" key="1">
    <citation type="submission" date="2025-08" db="UniProtKB">
        <authorList>
            <consortium name="RefSeq"/>
        </authorList>
    </citation>
    <scope>IDENTIFICATION</scope>
    <source>
        <tissue evidence="15">Gonads</tissue>
    </source>
</reference>
<dbReference type="GO" id="GO:0000978">
    <property type="term" value="F:RNA polymerase II cis-regulatory region sequence-specific DNA binding"/>
    <property type="evidence" value="ECO:0007669"/>
    <property type="project" value="TreeGrafter"/>
</dbReference>
<keyword evidence="6" id="KW-0862">Zinc</keyword>
<dbReference type="Pfam" id="PF00096">
    <property type="entry name" value="zf-C2H2"/>
    <property type="match status" value="13"/>
</dbReference>
<name>A0A1S3IGA4_LINAN</name>
<organism evidence="14 15">
    <name type="scientific">Lingula anatina</name>
    <name type="common">Brachiopod</name>
    <name type="synonym">Lingula unguis</name>
    <dbReference type="NCBI Taxonomy" id="7574"/>
    <lineage>
        <taxon>Eukaryota</taxon>
        <taxon>Metazoa</taxon>
        <taxon>Spiralia</taxon>
        <taxon>Lophotrochozoa</taxon>
        <taxon>Brachiopoda</taxon>
        <taxon>Linguliformea</taxon>
        <taxon>Lingulata</taxon>
        <taxon>Lingulida</taxon>
        <taxon>Linguloidea</taxon>
        <taxon>Lingulidae</taxon>
        <taxon>Lingula</taxon>
    </lineage>
</organism>
<feature type="domain" description="C2H2-type" evidence="13">
    <location>
        <begin position="557"/>
        <end position="585"/>
    </location>
</feature>
<feature type="domain" description="C2H2-type" evidence="13">
    <location>
        <begin position="498"/>
        <end position="526"/>
    </location>
</feature>
<dbReference type="FunFam" id="3.30.160.60:FF:000086">
    <property type="entry name" value="transcription factor E4F1 isoform X1"/>
    <property type="match status" value="1"/>
</dbReference>
<dbReference type="FunFam" id="3.30.160.60:FF:000534">
    <property type="entry name" value="zinc finger protein 674"/>
    <property type="match status" value="1"/>
</dbReference>
<dbReference type="PROSITE" id="PS50157">
    <property type="entry name" value="ZINC_FINGER_C2H2_2"/>
    <property type="match status" value="17"/>
</dbReference>
<feature type="domain" description="C2H2-type" evidence="13">
    <location>
        <begin position="470"/>
        <end position="497"/>
    </location>
</feature>
<feature type="compositionally biased region" description="Basic and acidic residues" evidence="12">
    <location>
        <begin position="271"/>
        <end position="281"/>
    </location>
</feature>
<feature type="domain" description="C2H2-type" evidence="13">
    <location>
        <begin position="389"/>
        <end position="417"/>
    </location>
</feature>
<dbReference type="Pfam" id="PF12874">
    <property type="entry name" value="zf-met"/>
    <property type="match status" value="1"/>
</dbReference>
<feature type="domain" description="C2H2-type" evidence="13">
    <location>
        <begin position="698"/>
        <end position="725"/>
    </location>
</feature>
<dbReference type="GO" id="GO:0005634">
    <property type="term" value="C:nucleus"/>
    <property type="evidence" value="ECO:0007669"/>
    <property type="project" value="UniProtKB-SubCell"/>
</dbReference>
<evidence type="ECO:0000256" key="11">
    <source>
        <dbReference type="PROSITE-ProRule" id="PRU00042"/>
    </source>
</evidence>
<dbReference type="PANTHER" id="PTHR24393:SF15">
    <property type="entry name" value="IP01243P-RELATED"/>
    <property type="match status" value="1"/>
</dbReference>
<dbReference type="GeneID" id="106163970"/>
<feature type="region of interest" description="Disordered" evidence="12">
    <location>
        <begin position="171"/>
        <end position="197"/>
    </location>
</feature>
<dbReference type="InterPro" id="IPR013087">
    <property type="entry name" value="Znf_C2H2_type"/>
</dbReference>
<dbReference type="Gene3D" id="3.30.160.60">
    <property type="entry name" value="Classic Zinc Finger"/>
    <property type="match status" value="13"/>
</dbReference>
<dbReference type="FunFam" id="3.30.160.60:FF:000630">
    <property type="entry name" value="Zinc finger protein 180"/>
    <property type="match status" value="1"/>
</dbReference>
<dbReference type="PANTHER" id="PTHR24393">
    <property type="entry name" value="ZINC FINGER PROTEIN"/>
    <property type="match status" value="1"/>
</dbReference>
<evidence type="ECO:0000256" key="10">
    <source>
        <dbReference type="ARBA" id="ARBA00023242"/>
    </source>
</evidence>
<feature type="domain" description="C2H2-type" evidence="13">
    <location>
        <begin position="586"/>
        <end position="613"/>
    </location>
</feature>